<evidence type="ECO:0000259" key="1">
    <source>
        <dbReference type="Pfam" id="PF13456"/>
    </source>
</evidence>
<dbReference type="Pfam" id="PF13456">
    <property type="entry name" value="RVT_3"/>
    <property type="match status" value="1"/>
</dbReference>
<evidence type="ECO:0000313" key="3">
    <source>
        <dbReference type="Proteomes" id="UP000626092"/>
    </source>
</evidence>
<reference evidence="2" key="1">
    <citation type="submission" date="2019-11" db="EMBL/GenBank/DDBJ databases">
        <authorList>
            <person name="Liu Y."/>
            <person name="Hou J."/>
            <person name="Li T.-Q."/>
            <person name="Guan C.-H."/>
            <person name="Wu X."/>
            <person name="Wu H.-Z."/>
            <person name="Ling F."/>
            <person name="Zhang R."/>
            <person name="Shi X.-G."/>
            <person name="Ren J.-P."/>
            <person name="Chen E.-F."/>
            <person name="Sun J.-M."/>
        </authorList>
    </citation>
    <scope>NUCLEOTIDE SEQUENCE</scope>
    <source>
        <strain evidence="2">Adult_tree_wgs_1</strain>
        <tissue evidence="2">Leaves</tissue>
    </source>
</reference>
<gene>
    <name evidence="2" type="ORF">RHSIM_Rhsim10G0176500</name>
</gene>
<accession>A0A834GD11</accession>
<name>A0A834GD11_RHOSS</name>
<dbReference type="Proteomes" id="UP000626092">
    <property type="component" value="Unassembled WGS sequence"/>
</dbReference>
<organism evidence="2 3">
    <name type="scientific">Rhododendron simsii</name>
    <name type="common">Sims's rhododendron</name>
    <dbReference type="NCBI Taxonomy" id="118357"/>
    <lineage>
        <taxon>Eukaryota</taxon>
        <taxon>Viridiplantae</taxon>
        <taxon>Streptophyta</taxon>
        <taxon>Embryophyta</taxon>
        <taxon>Tracheophyta</taxon>
        <taxon>Spermatophyta</taxon>
        <taxon>Magnoliopsida</taxon>
        <taxon>eudicotyledons</taxon>
        <taxon>Gunneridae</taxon>
        <taxon>Pentapetalae</taxon>
        <taxon>asterids</taxon>
        <taxon>Ericales</taxon>
        <taxon>Ericaceae</taxon>
        <taxon>Ericoideae</taxon>
        <taxon>Rhodoreae</taxon>
        <taxon>Rhododendron</taxon>
    </lineage>
</organism>
<feature type="domain" description="RNase H type-1" evidence="1">
    <location>
        <begin position="62"/>
        <end position="143"/>
    </location>
</feature>
<dbReference type="Gene3D" id="3.30.420.10">
    <property type="entry name" value="Ribonuclease H-like superfamily/Ribonuclease H"/>
    <property type="match status" value="1"/>
</dbReference>
<dbReference type="OrthoDB" id="1938451at2759"/>
<dbReference type="GO" id="GO:0004523">
    <property type="term" value="F:RNA-DNA hybrid ribonuclease activity"/>
    <property type="evidence" value="ECO:0007669"/>
    <property type="project" value="InterPro"/>
</dbReference>
<keyword evidence="3" id="KW-1185">Reference proteome</keyword>
<dbReference type="PANTHER" id="PTHR48475:SF2">
    <property type="entry name" value="RIBONUCLEASE H"/>
    <property type="match status" value="1"/>
</dbReference>
<dbReference type="InterPro" id="IPR012337">
    <property type="entry name" value="RNaseH-like_sf"/>
</dbReference>
<sequence>MQDEANALTLAETEARIAATEAHMEWIQQPADARRTRFTLGQKRPAHEWNLFSGDAWWMTVDGASNIHGAGAGVVLVSPEGTVHEHVVSIGYRATNNEAEYEALIAGLQVALRLGADSVHVFCDSRLIVGHLNDDYQAKDERMNANRTLDVDESTQSAVVEDTFLAIVTANDMGVAPKSLQCCFGRNSILLKGACKIIDTGTLSGVKYHGGIDLNLRKYVEIQFENLSKRENDDFDVLEDGEIAN</sequence>
<comment type="caution">
    <text evidence="2">The sequence shown here is derived from an EMBL/GenBank/DDBJ whole genome shotgun (WGS) entry which is preliminary data.</text>
</comment>
<dbReference type="AlphaFoldDB" id="A0A834GD11"/>
<dbReference type="GO" id="GO:0003676">
    <property type="term" value="F:nucleic acid binding"/>
    <property type="evidence" value="ECO:0007669"/>
    <property type="project" value="InterPro"/>
</dbReference>
<dbReference type="InterPro" id="IPR002156">
    <property type="entry name" value="RNaseH_domain"/>
</dbReference>
<proteinExistence type="predicted"/>
<evidence type="ECO:0000313" key="2">
    <source>
        <dbReference type="EMBL" id="KAF7130044.1"/>
    </source>
</evidence>
<dbReference type="InterPro" id="IPR036397">
    <property type="entry name" value="RNaseH_sf"/>
</dbReference>
<protein>
    <recommendedName>
        <fullName evidence="1">RNase H type-1 domain-containing protein</fullName>
    </recommendedName>
</protein>
<dbReference type="SUPFAM" id="SSF53098">
    <property type="entry name" value="Ribonuclease H-like"/>
    <property type="match status" value="1"/>
</dbReference>
<dbReference type="CDD" id="cd09279">
    <property type="entry name" value="RNase_HI_like"/>
    <property type="match status" value="1"/>
</dbReference>
<dbReference type="PANTHER" id="PTHR48475">
    <property type="entry name" value="RIBONUCLEASE H"/>
    <property type="match status" value="1"/>
</dbReference>
<dbReference type="EMBL" id="WJXA01000010">
    <property type="protein sequence ID" value="KAF7130044.1"/>
    <property type="molecule type" value="Genomic_DNA"/>
</dbReference>